<proteinExistence type="predicted"/>
<sequence>MYLLINDSARKRAIIGGLASGLSFKEACARAEVKELTALVCRHKDQEFDRAVVEAASRHGKVLRSLHVGMPPYKDRELQARILQDIATTGARADALAKVAQRYGFRVRHFWIWGRMDDLWRGRINRLLMSVRDPNLPHGTSPAYRKHKCRCPPCRSLTLTKEKRRQVLAEYQA</sequence>
<reference evidence="1 2" key="1">
    <citation type="journal article" date="2019" name="Int. J. Syst. Evol. Microbiol.">
        <title>The Global Catalogue of Microorganisms (GCM) 10K type strain sequencing project: providing services to taxonomists for standard genome sequencing and annotation.</title>
        <authorList>
            <consortium name="The Broad Institute Genomics Platform"/>
            <consortium name="The Broad Institute Genome Sequencing Center for Infectious Disease"/>
            <person name="Wu L."/>
            <person name="Ma J."/>
        </authorList>
    </citation>
    <scope>NUCLEOTIDE SEQUENCE [LARGE SCALE GENOMIC DNA]</scope>
    <source>
        <strain evidence="1 2">JCM 3106</strain>
    </source>
</reference>
<gene>
    <name evidence="1" type="ORF">GCM10017559_45090</name>
</gene>
<dbReference type="RefSeq" id="WP_344898504.1">
    <property type="nucleotide sequence ID" value="NZ_BAAAWD010000013.1"/>
</dbReference>
<accession>A0ABN3Y5M1</accession>
<evidence type="ECO:0000313" key="1">
    <source>
        <dbReference type="EMBL" id="GAA3016473.1"/>
    </source>
</evidence>
<dbReference type="EMBL" id="BAAAWD010000013">
    <property type="protein sequence ID" value="GAA3016473.1"/>
    <property type="molecule type" value="Genomic_DNA"/>
</dbReference>
<protein>
    <submittedName>
        <fullName evidence="1">Uncharacterized protein</fullName>
    </submittedName>
</protein>
<evidence type="ECO:0000313" key="2">
    <source>
        <dbReference type="Proteomes" id="UP001499930"/>
    </source>
</evidence>
<name>A0ABN3Y5M1_9ACTN</name>
<comment type="caution">
    <text evidence="1">The sequence shown here is derived from an EMBL/GenBank/DDBJ whole genome shotgun (WGS) entry which is preliminary data.</text>
</comment>
<dbReference type="Proteomes" id="UP001499930">
    <property type="component" value="Unassembled WGS sequence"/>
</dbReference>
<keyword evidence="2" id="KW-1185">Reference proteome</keyword>
<organism evidence="1 2">
    <name type="scientific">Streptosporangium longisporum</name>
    <dbReference type="NCBI Taxonomy" id="46187"/>
    <lineage>
        <taxon>Bacteria</taxon>
        <taxon>Bacillati</taxon>
        <taxon>Actinomycetota</taxon>
        <taxon>Actinomycetes</taxon>
        <taxon>Streptosporangiales</taxon>
        <taxon>Streptosporangiaceae</taxon>
        <taxon>Streptosporangium</taxon>
    </lineage>
</organism>